<dbReference type="Proteomes" id="UP000886998">
    <property type="component" value="Unassembled WGS sequence"/>
</dbReference>
<dbReference type="AlphaFoldDB" id="A0A8X6YT80"/>
<protein>
    <submittedName>
        <fullName evidence="1">Uncharacterized protein</fullName>
    </submittedName>
</protein>
<gene>
    <name evidence="1" type="ORF">TNIN_67391</name>
</gene>
<proteinExistence type="predicted"/>
<reference evidence="1" key="1">
    <citation type="submission" date="2020-08" db="EMBL/GenBank/DDBJ databases">
        <title>Multicomponent nature underlies the extraordinary mechanical properties of spider dragline silk.</title>
        <authorList>
            <person name="Kono N."/>
            <person name="Nakamura H."/>
            <person name="Mori M."/>
            <person name="Yoshida Y."/>
            <person name="Ohtoshi R."/>
            <person name="Malay A.D."/>
            <person name="Moran D.A.P."/>
            <person name="Tomita M."/>
            <person name="Numata K."/>
            <person name="Arakawa K."/>
        </authorList>
    </citation>
    <scope>NUCLEOTIDE SEQUENCE</scope>
</reference>
<comment type="caution">
    <text evidence="1">The sequence shown here is derived from an EMBL/GenBank/DDBJ whole genome shotgun (WGS) entry which is preliminary data.</text>
</comment>
<dbReference type="EMBL" id="BMAV01022754">
    <property type="protein sequence ID" value="GFY77993.1"/>
    <property type="molecule type" value="Genomic_DNA"/>
</dbReference>
<evidence type="ECO:0000313" key="1">
    <source>
        <dbReference type="EMBL" id="GFY77993.1"/>
    </source>
</evidence>
<organism evidence="1 2">
    <name type="scientific">Trichonephila inaurata madagascariensis</name>
    <dbReference type="NCBI Taxonomy" id="2747483"/>
    <lineage>
        <taxon>Eukaryota</taxon>
        <taxon>Metazoa</taxon>
        <taxon>Ecdysozoa</taxon>
        <taxon>Arthropoda</taxon>
        <taxon>Chelicerata</taxon>
        <taxon>Arachnida</taxon>
        <taxon>Araneae</taxon>
        <taxon>Araneomorphae</taxon>
        <taxon>Entelegynae</taxon>
        <taxon>Araneoidea</taxon>
        <taxon>Nephilidae</taxon>
        <taxon>Trichonephila</taxon>
        <taxon>Trichonephila inaurata</taxon>
    </lineage>
</organism>
<keyword evidence="2" id="KW-1185">Reference proteome</keyword>
<name>A0A8X6YT80_9ARAC</name>
<evidence type="ECO:0000313" key="2">
    <source>
        <dbReference type="Proteomes" id="UP000886998"/>
    </source>
</evidence>
<sequence>MSLKRICFIKGIEVFPSMNDSQTHFNLNTETVSLSNRLLFLNSLKRFTSTYYGKMHLSGFWWNTSHHKVKHAVKDLHVTASKLLPGGHSPASASESS</sequence>
<accession>A0A8X6YT80</accession>